<dbReference type="Gene3D" id="3.90.640.20">
    <property type="entry name" value="Heat-shock cognate protein, ATPase"/>
    <property type="match status" value="1"/>
</dbReference>
<dbReference type="Pfam" id="PF11738">
    <property type="entry name" value="DUF3298"/>
    <property type="match status" value="1"/>
</dbReference>
<protein>
    <submittedName>
        <fullName evidence="2">WG repeat-containing protein</fullName>
    </submittedName>
</protein>
<sequence>RALFADTNPNGEYLYGYINKKGIEIIPASFEQASDFLDGKAIVKMKNGSYSLIDLTGKVLHSYMFAFVGNYGEGLLAFKKREDGKFGYIDEQGNVIIQPQFSAAEAFSQGRAIVNDSDDYSNRYGVINRNGQLVIQAEYEQIFNLGEDRYQVGKAIDPKSPYLGAKYAVANVEGRLLTGFVYSEITKYKDGVASVTNNQDTFFIDRNGNRVQKLPLVSGSGTLVKDKNLIKGEIDYRRLYFNKKSELIWKQNTVIPLNKEYAVMEDKYKPNKDYLVYFPQIQGDAFEDVNQTLKGLAGVKEIPAHTQLESSYFGDFDVSFFKKNLLVIEITGYDYPFGAAHGMPIKKHVHINLKTGAYYQVKDLFKPGAGYVKIISNLIRNQIKNTKSYSYLNLNEYKDIQPNQPFFISEGGLNIYYAPYEIAPYAAGMPTFTIPFEELKGILNKSGDFWKAFH</sequence>
<accession>A0ABU6N5P0</accession>
<dbReference type="InterPro" id="IPR037126">
    <property type="entry name" value="PdaC/RsiV-like_sf"/>
</dbReference>
<comment type="caution">
    <text evidence="2">The sequence shown here is derived from an EMBL/GenBank/DDBJ whole genome shotgun (WGS) entry which is preliminary data.</text>
</comment>
<dbReference type="RefSeq" id="WP_327966208.1">
    <property type="nucleotide sequence ID" value="NZ_JARMQG010000017.1"/>
</dbReference>
<name>A0ABU6N5P0_9BACI</name>
<dbReference type="Gene3D" id="3.30.565.40">
    <property type="entry name" value="Fervidobacterium nodosum Rt17-B1 like"/>
    <property type="match status" value="1"/>
</dbReference>
<dbReference type="InterPro" id="IPR021729">
    <property type="entry name" value="DUF3298"/>
</dbReference>
<reference evidence="2 3" key="1">
    <citation type="submission" date="2023-03" db="EMBL/GenBank/DDBJ databases">
        <title>Bacillus Genome Sequencing.</title>
        <authorList>
            <person name="Dunlap C."/>
        </authorList>
    </citation>
    <scope>NUCLEOTIDE SEQUENCE [LARGE SCALE GENOMIC DNA]</scope>
    <source>
        <strain evidence="2 3">B-14544</strain>
    </source>
</reference>
<feature type="domain" description="DUF3298" evidence="1">
    <location>
        <begin position="362"/>
        <end position="437"/>
    </location>
</feature>
<keyword evidence="3" id="KW-1185">Reference proteome</keyword>
<evidence type="ECO:0000259" key="1">
    <source>
        <dbReference type="Pfam" id="PF11738"/>
    </source>
</evidence>
<dbReference type="EMBL" id="JARMQG010000017">
    <property type="protein sequence ID" value="MED3561353.1"/>
    <property type="molecule type" value="Genomic_DNA"/>
</dbReference>
<proteinExistence type="predicted"/>
<dbReference type="PANTHER" id="PTHR37841:SF1">
    <property type="entry name" value="DUF3298 DOMAIN-CONTAINING PROTEIN"/>
    <property type="match status" value="1"/>
</dbReference>
<gene>
    <name evidence="2" type="ORF">P4447_02165</name>
</gene>
<dbReference type="InterPro" id="IPR032774">
    <property type="entry name" value="WG_beta_rep"/>
</dbReference>
<feature type="non-terminal residue" evidence="2">
    <location>
        <position position="1"/>
    </location>
</feature>
<evidence type="ECO:0000313" key="3">
    <source>
        <dbReference type="Proteomes" id="UP001330749"/>
    </source>
</evidence>
<dbReference type="Proteomes" id="UP001330749">
    <property type="component" value="Unassembled WGS sequence"/>
</dbReference>
<dbReference type="PANTHER" id="PTHR37841">
    <property type="entry name" value="GLR2918 PROTEIN"/>
    <property type="match status" value="1"/>
</dbReference>
<evidence type="ECO:0000313" key="2">
    <source>
        <dbReference type="EMBL" id="MED3561353.1"/>
    </source>
</evidence>
<organism evidence="2 3">
    <name type="scientific">Bacillus xiapuensis</name>
    <dbReference type="NCBI Taxonomy" id="2014075"/>
    <lineage>
        <taxon>Bacteria</taxon>
        <taxon>Bacillati</taxon>
        <taxon>Bacillota</taxon>
        <taxon>Bacilli</taxon>
        <taxon>Bacillales</taxon>
        <taxon>Bacillaceae</taxon>
        <taxon>Bacillus</taxon>
    </lineage>
</organism>
<dbReference type="Pfam" id="PF14903">
    <property type="entry name" value="WG_beta_rep"/>
    <property type="match status" value="3"/>
</dbReference>